<dbReference type="SUPFAM" id="SSF52129">
    <property type="entry name" value="Caspase-like"/>
    <property type="match status" value="1"/>
</dbReference>
<organism evidence="4 5">
    <name type="scientific">Hymenobacter cyanobacteriorum</name>
    <dbReference type="NCBI Taxonomy" id="2926463"/>
    <lineage>
        <taxon>Bacteria</taxon>
        <taxon>Pseudomonadati</taxon>
        <taxon>Bacteroidota</taxon>
        <taxon>Cytophagia</taxon>
        <taxon>Cytophagales</taxon>
        <taxon>Hymenobacteraceae</taxon>
        <taxon>Hymenobacter</taxon>
    </lineage>
</organism>
<feature type="signal peptide" evidence="2">
    <location>
        <begin position="1"/>
        <end position="25"/>
    </location>
</feature>
<name>A0A9X1VIN8_9BACT</name>
<evidence type="ECO:0000313" key="5">
    <source>
        <dbReference type="Proteomes" id="UP001139193"/>
    </source>
</evidence>
<evidence type="ECO:0000256" key="1">
    <source>
        <dbReference type="ARBA" id="ARBA00022729"/>
    </source>
</evidence>
<keyword evidence="1 2" id="KW-0732">Signal</keyword>
<proteinExistence type="predicted"/>
<dbReference type="InterPro" id="IPR029030">
    <property type="entry name" value="Caspase-like_dom_sf"/>
</dbReference>
<dbReference type="RefSeq" id="WP_241937574.1">
    <property type="nucleotide sequence ID" value="NZ_JALBGC010000005.1"/>
</dbReference>
<dbReference type="Gene3D" id="3.40.50.10390">
    <property type="entry name" value="Gingipain r, domain 1"/>
    <property type="match status" value="1"/>
</dbReference>
<dbReference type="Gene3D" id="2.60.40.4070">
    <property type="match status" value="1"/>
</dbReference>
<dbReference type="GO" id="GO:0006508">
    <property type="term" value="P:proteolysis"/>
    <property type="evidence" value="ECO:0007669"/>
    <property type="project" value="InterPro"/>
</dbReference>
<dbReference type="InterPro" id="IPR029031">
    <property type="entry name" value="Gingipain_N_sf"/>
</dbReference>
<accession>A0A9X1VIN8</accession>
<dbReference type="InterPro" id="IPR001769">
    <property type="entry name" value="Gingipain"/>
</dbReference>
<dbReference type="Pfam" id="PF01364">
    <property type="entry name" value="Peptidase_C25"/>
    <property type="match status" value="1"/>
</dbReference>
<comment type="caution">
    <text evidence="4">The sequence shown here is derived from an EMBL/GenBank/DDBJ whole genome shotgun (WGS) entry which is preliminary data.</text>
</comment>
<evidence type="ECO:0000313" key="4">
    <source>
        <dbReference type="EMBL" id="MCI1189345.1"/>
    </source>
</evidence>
<dbReference type="GO" id="GO:0008234">
    <property type="term" value="F:cysteine-type peptidase activity"/>
    <property type="evidence" value="ECO:0007669"/>
    <property type="project" value="InterPro"/>
</dbReference>
<feature type="chain" id="PRO_5040764681" evidence="2">
    <location>
        <begin position="26"/>
        <end position="1339"/>
    </location>
</feature>
<evidence type="ECO:0000256" key="2">
    <source>
        <dbReference type="SAM" id="SignalP"/>
    </source>
</evidence>
<protein>
    <submittedName>
        <fullName evidence="4">Type IX secretion system sortase PorU</fullName>
    </submittedName>
</protein>
<evidence type="ECO:0000259" key="3">
    <source>
        <dbReference type="Pfam" id="PF01364"/>
    </source>
</evidence>
<dbReference type="Gene3D" id="3.40.50.1460">
    <property type="match status" value="1"/>
</dbReference>
<sequence>MRPFSLLVALVGMIAGLGAVAPAQAQTTVHGVIKWNGYTEVTSKGTRRQKVPTFEEARTVLDDQVGWYSMRLRGAATQGELLNLVYEPFAPADARLFDAARLPAGPEPRLNTGIEMKQPVTFLSVRPARRNPQSGQPERLVAFDYRYQPVAARTTANTAHVYGPNSVLASGDWFKIGVAESGVYKLDKAALSKMGLNVASLNPKNFHLYGNSMGILPQPNATKRPDDLAENNILLVNDNGDNALDDNEYFLFYSPGAHTWEAQGSVFRHRNNIYTDTTYYFIGANSRAGLRVPTVAALPATGAATVSTFTYRAFHEYDLLNLMHSGRNWVGEGFRAGGQQDVTFSGIPDLVAGAPVRVFASMVASSATNSFFQFALNGTALGSITLAARPNCEYCEIAMTATSTLQASPANPGSELKVSLTYNSPDASASGYLDYLDLNAERQLRLSSAQLEFRTLANIAPGARNRYVLTGTTATTQVWDVTNPRQAKAQTLDAGAFVAPADTLREFVAVERGGAFATPRAFGKVPNQNLHALNLDQRLDLVIVTAPVFRAQAQRLADHRAQHDNLRAAVVTTTEVYNEYGSGGQDVTAIRDFMKQVYQRTNKPYLQLLLFGDASFDYKSDPYNNKDFEPTWWRDRVPFKSDADFDKANQNYVPTYESRESLLPYSGGSRASYSSDDYYALLDDNEGEWDEDSPGTEMLDVGVGRLPVRQPKGELTNTDQARAMVDKVKSYDAAPAYGKWRNRITMVSDDGNGGLFVGPAPGKQGFDIGSELMTRIVQTNHPEYNVHKVYLDLYPQLAVAAGQRSPAASQAIDQSIEQGSLIVNFLGHGGPKGWTDEQVLSNASVMGLRNTNNLTFLTTGTCDFSTYDNPDFTSAGEQVLTDNTTGGAVGLFTTTRVVDAYRNANLNKAYFNRVLMPLANGQYPAIGTAIMMSKNDYPGAGVPGVINNRNYTLLADPSMTLAYPRQTVVLDSVRRRDPKGAWVTADTLLALSRVRLHGKVLKGGVLSSNFTGRAQVTIYDKPTTVMTLGDEATDRNDPDDPDGPRPVEVQESIIYGGQADVVNGQFSLSFVVPKDINYNVGVGKISLYAADASHGTDANGYQLPKVGGAYKGAPSDTKPPEINLFMDSEQFAFGGLTAQNTTLLAKLQDESGINTTGAGIGHDITAILDHDPTKLLVLNDTYVANVGDFTTGRVNNPYKSLSAGPHSLTLKAWDTYNNSAERTIEFVVAHDEKLALDHVLNYPNPFAHHTTFFFEHNQAGAEPDNLDVQVQIFTVAGHLVRTLNTSVATTDGYSRSLSWDGRDDFDDPLARGVYVYRLTVRSQRTQTVASKYDKLVILN</sequence>
<gene>
    <name evidence="4" type="primary">porU</name>
    <name evidence="4" type="ORF">MON38_18125</name>
</gene>
<reference evidence="4" key="1">
    <citation type="submission" date="2022-03" db="EMBL/GenBank/DDBJ databases">
        <title>Bacterial whole genome sequence for Hymenobacter sp. DH14.</title>
        <authorList>
            <person name="Le V."/>
        </authorList>
    </citation>
    <scope>NUCLEOTIDE SEQUENCE</scope>
    <source>
        <strain evidence="4">DH14</strain>
    </source>
</reference>
<dbReference type="Proteomes" id="UP001139193">
    <property type="component" value="Unassembled WGS sequence"/>
</dbReference>
<dbReference type="CDD" id="cd02258">
    <property type="entry name" value="Peptidase_C25_N"/>
    <property type="match status" value="1"/>
</dbReference>
<keyword evidence="5" id="KW-1185">Reference proteome</keyword>
<dbReference type="NCBIfam" id="NF033707">
    <property type="entry name" value="T9SS_sortase"/>
    <property type="match status" value="1"/>
</dbReference>
<dbReference type="EMBL" id="JALBGC010000005">
    <property type="protein sequence ID" value="MCI1189345.1"/>
    <property type="molecule type" value="Genomic_DNA"/>
</dbReference>
<feature type="domain" description="Gingipain" evidence="3">
    <location>
        <begin position="542"/>
        <end position="961"/>
    </location>
</feature>